<dbReference type="PROSITE" id="PS50918">
    <property type="entry name" value="WWE"/>
    <property type="match status" value="1"/>
</dbReference>
<sequence length="304" mass="34437">MEENSSKLHLDSRQWDVDCDVAVEVALPPRWEFRDRGGSPGIWRAFPEAVSNEINALARRGQRRGHLSLGGAELVVDLQDMVAVPTDQYAVPRMLRKRVRQSQVNRRSLKAFYLKYAEEMQPLDHPQGPDGIQGPKFLQLFKDLAVDLASDVAALAFASACGASEMGVFRRKEFICGCTVLDVDTVEDLRDKMPTLREEVLCGTSLQEVYRYTFGVALEPPSKVLPLEEAQQYWALLLRDWPLREAFCAWAGTLKGKSVNRDIWMMVLKLATEVPADLSTYDDNPAWPVLFDDFVEFHRGQMES</sequence>
<protein>
    <recommendedName>
        <fullName evidence="1">Defective in cullin neddylation protein</fullName>
    </recommendedName>
</protein>
<accession>A0A7S1EWY9</accession>
<dbReference type="InterPro" id="IPR014764">
    <property type="entry name" value="DCN-prot"/>
</dbReference>
<evidence type="ECO:0000259" key="2">
    <source>
        <dbReference type="PROSITE" id="PS50918"/>
    </source>
</evidence>
<dbReference type="GO" id="GO:0097602">
    <property type="term" value="F:cullin family protein binding"/>
    <property type="evidence" value="ECO:0007669"/>
    <property type="project" value="TreeGrafter"/>
</dbReference>
<dbReference type="GO" id="GO:0031624">
    <property type="term" value="F:ubiquitin conjugating enzyme binding"/>
    <property type="evidence" value="ECO:0007669"/>
    <property type="project" value="TreeGrafter"/>
</dbReference>
<dbReference type="GO" id="GO:0000151">
    <property type="term" value="C:ubiquitin ligase complex"/>
    <property type="evidence" value="ECO:0007669"/>
    <property type="project" value="TreeGrafter"/>
</dbReference>
<dbReference type="AlphaFoldDB" id="A0A7S1EWY9"/>
<evidence type="ECO:0000256" key="1">
    <source>
        <dbReference type="RuleBase" id="RU410713"/>
    </source>
</evidence>
<dbReference type="Pfam" id="PF03556">
    <property type="entry name" value="Cullin_binding"/>
    <property type="match status" value="1"/>
</dbReference>
<gene>
    <name evidence="4" type="ORF">NSCI0253_LOCUS3754</name>
</gene>
<dbReference type="InterPro" id="IPR005176">
    <property type="entry name" value="PONY_dom"/>
</dbReference>
<feature type="domain" description="WWE" evidence="2">
    <location>
        <begin position="16"/>
        <end position="97"/>
    </location>
</feature>
<dbReference type="EMBL" id="HBFQ01005314">
    <property type="protein sequence ID" value="CAD8829408.1"/>
    <property type="molecule type" value="Transcribed_RNA"/>
</dbReference>
<dbReference type="Gene3D" id="3.30.720.50">
    <property type="match status" value="1"/>
</dbReference>
<dbReference type="PROSITE" id="PS51229">
    <property type="entry name" value="DCUN1"/>
    <property type="match status" value="1"/>
</dbReference>
<proteinExistence type="predicted"/>
<dbReference type="PANTHER" id="PTHR12281">
    <property type="entry name" value="RP42 RELATED"/>
    <property type="match status" value="1"/>
</dbReference>
<reference evidence="4" key="1">
    <citation type="submission" date="2021-01" db="EMBL/GenBank/DDBJ databases">
        <authorList>
            <person name="Corre E."/>
            <person name="Pelletier E."/>
            <person name="Niang G."/>
            <person name="Scheremetjew M."/>
            <person name="Finn R."/>
            <person name="Kale V."/>
            <person name="Holt S."/>
            <person name="Cochrane G."/>
            <person name="Meng A."/>
            <person name="Brown T."/>
            <person name="Cohen L."/>
        </authorList>
    </citation>
    <scope>NUCLEOTIDE SEQUENCE</scope>
</reference>
<dbReference type="SUPFAM" id="SSF117839">
    <property type="entry name" value="WWE domain"/>
    <property type="match status" value="1"/>
</dbReference>
<dbReference type="InterPro" id="IPR037197">
    <property type="entry name" value="WWE_dom_sf"/>
</dbReference>
<dbReference type="GO" id="GO:0045116">
    <property type="term" value="P:protein neddylation"/>
    <property type="evidence" value="ECO:0007669"/>
    <property type="project" value="TreeGrafter"/>
</dbReference>
<dbReference type="InterPro" id="IPR004170">
    <property type="entry name" value="WWE_dom"/>
</dbReference>
<dbReference type="Gene3D" id="1.10.238.10">
    <property type="entry name" value="EF-hand"/>
    <property type="match status" value="1"/>
</dbReference>
<feature type="domain" description="DCUN1" evidence="3">
    <location>
        <begin position="104"/>
        <end position="299"/>
    </location>
</feature>
<evidence type="ECO:0000259" key="3">
    <source>
        <dbReference type="PROSITE" id="PS51229"/>
    </source>
</evidence>
<name>A0A7S1EWY9_NOCSC</name>
<organism evidence="4">
    <name type="scientific">Noctiluca scintillans</name>
    <name type="common">Sea sparkle</name>
    <name type="synonym">Red tide dinoflagellate</name>
    <dbReference type="NCBI Taxonomy" id="2966"/>
    <lineage>
        <taxon>Eukaryota</taxon>
        <taxon>Sar</taxon>
        <taxon>Alveolata</taxon>
        <taxon>Dinophyceae</taxon>
        <taxon>Noctilucales</taxon>
        <taxon>Noctilucaceae</taxon>
        <taxon>Noctiluca</taxon>
    </lineage>
</organism>
<dbReference type="InterPro" id="IPR042460">
    <property type="entry name" value="DCN1-like_PONY"/>
</dbReference>
<dbReference type="GO" id="GO:0032182">
    <property type="term" value="F:ubiquitin-like protein binding"/>
    <property type="evidence" value="ECO:0007669"/>
    <property type="project" value="TreeGrafter"/>
</dbReference>
<dbReference type="Pfam" id="PF02825">
    <property type="entry name" value="WWE"/>
    <property type="match status" value="1"/>
</dbReference>
<dbReference type="Gene3D" id="1.10.238.200">
    <property type="entry name" value="Cullin, PONY binding domain"/>
    <property type="match status" value="1"/>
</dbReference>
<evidence type="ECO:0000313" key="4">
    <source>
        <dbReference type="EMBL" id="CAD8829408.1"/>
    </source>
</evidence>
<dbReference type="PANTHER" id="PTHR12281:SF31">
    <property type="entry name" value="DCN1-LIKE PROTEIN 3"/>
    <property type="match status" value="1"/>
</dbReference>
<comment type="function">
    <text evidence="1">Neddylation of cullins play an essential role in the regulation of SCF-type complexes activity.</text>
</comment>